<evidence type="ECO:0000256" key="1">
    <source>
        <dbReference type="ARBA" id="ARBA00022679"/>
    </source>
</evidence>
<dbReference type="EMBL" id="AZDI01000006">
    <property type="protein sequence ID" value="KRK45610.1"/>
    <property type="molecule type" value="Genomic_DNA"/>
</dbReference>
<dbReference type="PANTHER" id="PTHR43800:SF1">
    <property type="entry name" value="PEPTIDYL-LYSINE N-ACETYLTRANSFERASE YJAB"/>
    <property type="match status" value="1"/>
</dbReference>
<dbReference type="InterPro" id="IPR016181">
    <property type="entry name" value="Acyl_CoA_acyltransferase"/>
</dbReference>
<dbReference type="InterPro" id="IPR000182">
    <property type="entry name" value="GNAT_dom"/>
</dbReference>
<dbReference type="Proteomes" id="UP000051450">
    <property type="component" value="Unassembled WGS sequence"/>
</dbReference>
<dbReference type="OrthoDB" id="9789605at2"/>
<dbReference type="PATRIC" id="fig|1423719.4.peg.1280"/>
<protein>
    <recommendedName>
        <fullName evidence="3">N-acetyltransferase domain-containing protein</fullName>
    </recommendedName>
</protein>
<organism evidence="4 5">
    <name type="scientific">Dellaglioa algida DSM 15638</name>
    <dbReference type="NCBI Taxonomy" id="1423719"/>
    <lineage>
        <taxon>Bacteria</taxon>
        <taxon>Bacillati</taxon>
        <taxon>Bacillota</taxon>
        <taxon>Bacilli</taxon>
        <taxon>Lactobacillales</taxon>
        <taxon>Lactobacillaceae</taxon>
        <taxon>Dellaglioa</taxon>
    </lineage>
</organism>
<dbReference type="SUPFAM" id="SSF55729">
    <property type="entry name" value="Acyl-CoA N-acyltransferases (Nat)"/>
    <property type="match status" value="1"/>
</dbReference>
<evidence type="ECO:0000313" key="5">
    <source>
        <dbReference type="Proteomes" id="UP000051450"/>
    </source>
</evidence>
<dbReference type="GO" id="GO:0016747">
    <property type="term" value="F:acyltransferase activity, transferring groups other than amino-acyl groups"/>
    <property type="evidence" value="ECO:0007669"/>
    <property type="project" value="InterPro"/>
</dbReference>
<feature type="domain" description="N-acetyltransferase" evidence="3">
    <location>
        <begin position="1"/>
        <end position="140"/>
    </location>
</feature>
<accession>A0A0R1HQX9</accession>
<dbReference type="Pfam" id="PF13508">
    <property type="entry name" value="Acetyltransf_7"/>
    <property type="match status" value="1"/>
</dbReference>
<keyword evidence="5" id="KW-1185">Reference proteome</keyword>
<keyword evidence="2" id="KW-0012">Acyltransferase</keyword>
<dbReference type="AlphaFoldDB" id="A0A0R1HQX9"/>
<dbReference type="RefSeq" id="WP_057974317.1">
    <property type="nucleotide sequence ID" value="NZ_AZDI01000006.1"/>
</dbReference>
<evidence type="ECO:0000313" key="4">
    <source>
        <dbReference type="EMBL" id="KRK45610.1"/>
    </source>
</evidence>
<gene>
    <name evidence="4" type="ORF">FC66_GL001259</name>
</gene>
<dbReference type="Gene3D" id="3.40.630.30">
    <property type="match status" value="1"/>
</dbReference>
<dbReference type="STRING" id="1423719.FC66_GL001259"/>
<comment type="caution">
    <text evidence="4">The sequence shown here is derived from an EMBL/GenBank/DDBJ whole genome shotgun (WGS) entry which is preliminary data.</text>
</comment>
<sequence length="140" mass="16353">MIRQATNDDIEEIVQLWYQVNVTAHAFISEDYWKSHFDEVKKMLPLAEIIVYEQNGVITGFVGLNDTYISGIFVSSDVQSKGIGKQLLDYAKKIKSELSLNVYQKNERATHFYLREGFIIKSEDMDTDNNEKEYLMVWKK</sequence>
<evidence type="ECO:0000256" key="2">
    <source>
        <dbReference type="ARBA" id="ARBA00023315"/>
    </source>
</evidence>
<evidence type="ECO:0000259" key="3">
    <source>
        <dbReference type="PROSITE" id="PS51186"/>
    </source>
</evidence>
<keyword evidence="1" id="KW-0808">Transferase</keyword>
<proteinExistence type="predicted"/>
<dbReference type="PANTHER" id="PTHR43800">
    <property type="entry name" value="PEPTIDYL-LYSINE N-ACETYLTRANSFERASE YJAB"/>
    <property type="match status" value="1"/>
</dbReference>
<name>A0A0R1HQX9_9LACO</name>
<dbReference type="PROSITE" id="PS51186">
    <property type="entry name" value="GNAT"/>
    <property type="match status" value="1"/>
</dbReference>
<reference evidence="4 5" key="1">
    <citation type="journal article" date="2015" name="Genome Announc.">
        <title>Expanding the biotechnology potential of lactobacilli through comparative genomics of 213 strains and associated genera.</title>
        <authorList>
            <person name="Sun Z."/>
            <person name="Harris H.M."/>
            <person name="McCann A."/>
            <person name="Guo C."/>
            <person name="Argimon S."/>
            <person name="Zhang W."/>
            <person name="Yang X."/>
            <person name="Jeffery I.B."/>
            <person name="Cooney J.C."/>
            <person name="Kagawa T.F."/>
            <person name="Liu W."/>
            <person name="Song Y."/>
            <person name="Salvetti E."/>
            <person name="Wrobel A."/>
            <person name="Rasinkangas P."/>
            <person name="Parkhill J."/>
            <person name="Rea M.C."/>
            <person name="O'Sullivan O."/>
            <person name="Ritari J."/>
            <person name="Douillard F.P."/>
            <person name="Paul Ross R."/>
            <person name="Yang R."/>
            <person name="Briner A.E."/>
            <person name="Felis G.E."/>
            <person name="de Vos W.M."/>
            <person name="Barrangou R."/>
            <person name="Klaenhammer T.R."/>
            <person name="Caufield P.W."/>
            <person name="Cui Y."/>
            <person name="Zhang H."/>
            <person name="O'Toole P.W."/>
        </authorList>
    </citation>
    <scope>NUCLEOTIDE SEQUENCE [LARGE SCALE GENOMIC DNA]</scope>
    <source>
        <strain evidence="4 5">DSM 15638</strain>
    </source>
</reference>
<dbReference type="CDD" id="cd04301">
    <property type="entry name" value="NAT_SF"/>
    <property type="match status" value="1"/>
</dbReference>